<dbReference type="Pfam" id="PF04225">
    <property type="entry name" value="LysM_OapA"/>
    <property type="match status" value="1"/>
</dbReference>
<dbReference type="AlphaFoldDB" id="A0A806X3H1"/>
<sequence length="221" mass="24032">MPRRFELKPTLVKIWHAPDNFRIMDPLPPMHRRGIIAGAVLVILGFLLPAADNSSAPPIGRDAQLDLQSQSQLQSSASQAVPLPPHASTPPVNDPDQVAPVAPEPLQDEQPADQEQSQPVAQQPQRQQSAPGIGQQWRSYRVEPGKTLAQLFRDHNLPPTDVYSMSQVEGAGKPLSNLQAGQMVQIRQNANGVVTGLTIDAGNGQQVLFTRQTDGSFIRAR</sequence>
<reference evidence="5" key="1">
    <citation type="submission" date="2015-10" db="EMBL/GenBank/DDBJ databases">
        <title>Complete Genome Sequencing of Klebsiella sp. strain G5.</title>
        <authorList>
            <person name="Chan K.-G."/>
            <person name="Chen J.-W."/>
        </authorList>
    </citation>
    <scope>NUCLEOTIDE SEQUENCE [LARGE SCALE GENOMIC DNA]</scope>
    <source>
        <strain evidence="5">G5</strain>
    </source>
</reference>
<evidence type="ECO:0000313" key="4">
    <source>
        <dbReference type="EMBL" id="ALR75152.1"/>
    </source>
</evidence>
<proteinExistence type="predicted"/>
<evidence type="ECO:0000313" key="5">
    <source>
        <dbReference type="Proteomes" id="UP000069162"/>
    </source>
</evidence>
<evidence type="ECO:0000259" key="3">
    <source>
        <dbReference type="Pfam" id="PF08525"/>
    </source>
</evidence>
<gene>
    <name evidence="4" type="ORF">AO703_02155</name>
</gene>
<dbReference type="Gene3D" id="3.10.450.350">
    <property type="match status" value="1"/>
</dbReference>
<feature type="domain" description="Opacity-associated protein A-like N-terminal" evidence="3">
    <location>
        <begin position="24"/>
        <end position="49"/>
    </location>
</feature>
<dbReference type="KEGG" id="kle:AO703_02155"/>
<dbReference type="OrthoDB" id="6398769at2"/>
<dbReference type="InterPro" id="IPR007340">
    <property type="entry name" value="LysM_Opacity-associatedA"/>
</dbReference>
<dbReference type="EMBL" id="CP012871">
    <property type="protein sequence ID" value="ALR75152.1"/>
    <property type="molecule type" value="Genomic_DNA"/>
</dbReference>
<evidence type="ECO:0000259" key="2">
    <source>
        <dbReference type="Pfam" id="PF04225"/>
    </source>
</evidence>
<feature type="region of interest" description="Disordered" evidence="1">
    <location>
        <begin position="66"/>
        <end position="135"/>
    </location>
</feature>
<name>A0A806X3H1_9ENTR</name>
<protein>
    <recommendedName>
        <fullName evidence="6">Opacity-associated protein A</fullName>
    </recommendedName>
</protein>
<dbReference type="RefSeq" id="WP_062740092.1">
    <property type="nucleotide sequence ID" value="NZ_CP012871.1"/>
</dbReference>
<dbReference type="Proteomes" id="UP000069162">
    <property type="component" value="Chromosome"/>
</dbReference>
<dbReference type="InterPro" id="IPR013731">
    <property type="entry name" value="OapA_N"/>
</dbReference>
<accession>A0A806X3H1</accession>
<feature type="compositionally biased region" description="Low complexity" evidence="1">
    <location>
        <begin position="114"/>
        <end position="131"/>
    </location>
</feature>
<dbReference type="Pfam" id="PF08525">
    <property type="entry name" value="OapA_N"/>
    <property type="match status" value="1"/>
</dbReference>
<feature type="compositionally biased region" description="Low complexity" evidence="1">
    <location>
        <begin position="66"/>
        <end position="80"/>
    </location>
</feature>
<feature type="domain" description="Opacity-associated protein A LysM-like" evidence="2">
    <location>
        <begin position="136"/>
        <end position="220"/>
    </location>
</feature>
<evidence type="ECO:0000256" key="1">
    <source>
        <dbReference type="SAM" id="MobiDB-lite"/>
    </source>
</evidence>
<organism evidence="4 5">
    <name type="scientific">[Enterobacter] lignolyticus</name>
    <dbReference type="NCBI Taxonomy" id="1334193"/>
    <lineage>
        <taxon>Bacteria</taxon>
        <taxon>Pseudomonadati</taxon>
        <taxon>Pseudomonadota</taxon>
        <taxon>Gammaproteobacteria</taxon>
        <taxon>Enterobacterales</taxon>
        <taxon>Enterobacteriaceae</taxon>
        <taxon>Pluralibacter</taxon>
    </lineage>
</organism>
<dbReference type="GO" id="GO:0042834">
    <property type="term" value="F:peptidoglycan binding"/>
    <property type="evidence" value="ECO:0007669"/>
    <property type="project" value="InterPro"/>
</dbReference>
<evidence type="ECO:0008006" key="6">
    <source>
        <dbReference type="Google" id="ProtNLM"/>
    </source>
</evidence>